<dbReference type="GO" id="GO:0004822">
    <property type="term" value="F:isoleucine-tRNA ligase activity"/>
    <property type="evidence" value="ECO:0007669"/>
    <property type="project" value="InterPro"/>
</dbReference>
<dbReference type="Proteomes" id="UP000681720">
    <property type="component" value="Unassembled WGS sequence"/>
</dbReference>
<keyword evidence="2" id="KW-0547">Nucleotide-binding</keyword>
<dbReference type="SUPFAM" id="SSF52374">
    <property type="entry name" value="Nucleotidylyl transferase"/>
    <property type="match status" value="1"/>
</dbReference>
<dbReference type="Proteomes" id="UP000676336">
    <property type="component" value="Unassembled WGS sequence"/>
</dbReference>
<evidence type="ECO:0000259" key="7">
    <source>
        <dbReference type="Pfam" id="PF00133"/>
    </source>
</evidence>
<dbReference type="InterPro" id="IPR002300">
    <property type="entry name" value="aa-tRNA-synth_Ia"/>
</dbReference>
<keyword evidence="3" id="KW-0067">ATP-binding</keyword>
<name>A0A8S3CU57_9BILA</name>
<accession>A0A8S3CU57</accession>
<evidence type="ECO:0000313" key="10">
    <source>
        <dbReference type="EMBL" id="CAF4963029.1"/>
    </source>
</evidence>
<evidence type="ECO:0000313" key="8">
    <source>
        <dbReference type="EMBL" id="CAF4839292.1"/>
    </source>
</evidence>
<evidence type="ECO:0000256" key="5">
    <source>
        <dbReference type="ARBA" id="ARBA00023146"/>
    </source>
</evidence>
<proteinExistence type="predicted"/>
<dbReference type="InterPro" id="IPR002301">
    <property type="entry name" value="Ile-tRNA-ligase"/>
</dbReference>
<keyword evidence="1" id="KW-0436">Ligase</keyword>
<evidence type="ECO:0000256" key="3">
    <source>
        <dbReference type="ARBA" id="ARBA00022840"/>
    </source>
</evidence>
<protein>
    <recommendedName>
        <fullName evidence="6">Isoleucyl-tRNA synthetase</fullName>
    </recommendedName>
</protein>
<keyword evidence="4" id="KW-0648">Protein biosynthesis</keyword>
<comment type="caution">
    <text evidence="9">The sequence shown here is derived from an EMBL/GenBank/DDBJ whole genome shotgun (WGS) entry which is preliminary data.</text>
</comment>
<dbReference type="GO" id="GO:0032543">
    <property type="term" value="P:mitochondrial translation"/>
    <property type="evidence" value="ECO:0007669"/>
    <property type="project" value="TreeGrafter"/>
</dbReference>
<dbReference type="AlphaFoldDB" id="A0A8S3CU57"/>
<dbReference type="GO" id="GO:0006428">
    <property type="term" value="P:isoleucyl-tRNA aminoacylation"/>
    <property type="evidence" value="ECO:0007669"/>
    <property type="project" value="InterPro"/>
</dbReference>
<dbReference type="EMBL" id="CAJOBI010157891">
    <property type="protein sequence ID" value="CAF4839292.1"/>
    <property type="molecule type" value="Genomic_DNA"/>
</dbReference>
<evidence type="ECO:0000256" key="6">
    <source>
        <dbReference type="ARBA" id="ARBA00032665"/>
    </source>
</evidence>
<dbReference type="InterPro" id="IPR050081">
    <property type="entry name" value="Ile-tRNA_ligase"/>
</dbReference>
<dbReference type="Gene3D" id="3.40.50.620">
    <property type="entry name" value="HUPs"/>
    <property type="match status" value="1"/>
</dbReference>
<feature type="domain" description="Aminoacyl-tRNA synthetase class Ia" evidence="7">
    <location>
        <begin position="3"/>
        <end position="54"/>
    </location>
</feature>
<dbReference type="PANTHER" id="PTHR42765">
    <property type="entry name" value="SOLEUCYL-TRNA SYNTHETASE"/>
    <property type="match status" value="1"/>
</dbReference>
<dbReference type="EMBL" id="CAJOBJ010181551">
    <property type="protein sequence ID" value="CAF4920126.1"/>
    <property type="molecule type" value="Genomic_DNA"/>
</dbReference>
<evidence type="ECO:0000313" key="9">
    <source>
        <dbReference type="EMBL" id="CAF4920126.1"/>
    </source>
</evidence>
<dbReference type="EMBL" id="CAJOBJ010193973">
    <property type="protein sequence ID" value="CAF4963029.1"/>
    <property type="molecule type" value="Genomic_DNA"/>
</dbReference>
<dbReference type="PRINTS" id="PR00984">
    <property type="entry name" value="TRNASYNTHILE"/>
</dbReference>
<evidence type="ECO:0000256" key="1">
    <source>
        <dbReference type="ARBA" id="ARBA00022598"/>
    </source>
</evidence>
<feature type="non-terminal residue" evidence="9">
    <location>
        <position position="1"/>
    </location>
</feature>
<evidence type="ECO:0000313" key="11">
    <source>
        <dbReference type="Proteomes" id="UP000681720"/>
    </source>
</evidence>
<dbReference type="GO" id="GO:0005739">
    <property type="term" value="C:mitochondrion"/>
    <property type="evidence" value="ECO:0007669"/>
    <property type="project" value="TreeGrafter"/>
</dbReference>
<evidence type="ECO:0000256" key="4">
    <source>
        <dbReference type="ARBA" id="ARBA00022917"/>
    </source>
</evidence>
<evidence type="ECO:0000256" key="2">
    <source>
        <dbReference type="ARBA" id="ARBA00022741"/>
    </source>
</evidence>
<dbReference type="GO" id="GO:0005524">
    <property type="term" value="F:ATP binding"/>
    <property type="evidence" value="ECO:0007669"/>
    <property type="project" value="UniProtKB-KW"/>
</dbReference>
<keyword evidence="5" id="KW-0030">Aminoacyl-tRNA synthetase</keyword>
<dbReference type="Pfam" id="PF00133">
    <property type="entry name" value="tRNA-synt_1"/>
    <property type="match status" value="1"/>
</dbReference>
<dbReference type="InterPro" id="IPR014729">
    <property type="entry name" value="Rossmann-like_a/b/a_fold"/>
</dbReference>
<organism evidence="9 11">
    <name type="scientific">Rotaria magnacalcarata</name>
    <dbReference type="NCBI Taxonomy" id="392030"/>
    <lineage>
        <taxon>Eukaryota</taxon>
        <taxon>Metazoa</taxon>
        <taxon>Spiralia</taxon>
        <taxon>Gnathifera</taxon>
        <taxon>Rotifera</taxon>
        <taxon>Eurotatoria</taxon>
        <taxon>Bdelloidea</taxon>
        <taxon>Philodinida</taxon>
        <taxon>Philodinidae</taxon>
        <taxon>Rotaria</taxon>
    </lineage>
</organism>
<sequence>MHNQAENLERGKDIFDVWFDSGSSFNSVLKDFNCQADLYCEGHDQFNGWFLSSLL</sequence>
<reference evidence="9" key="1">
    <citation type="submission" date="2021-02" db="EMBL/GenBank/DDBJ databases">
        <authorList>
            <person name="Nowell W R."/>
        </authorList>
    </citation>
    <scope>NUCLEOTIDE SEQUENCE</scope>
</reference>
<gene>
    <name evidence="9" type="ORF">GIL414_LOCUS52769</name>
    <name evidence="10" type="ORF">GIL414_LOCUS54969</name>
    <name evidence="8" type="ORF">SMN809_LOCUS48857</name>
</gene>
<dbReference type="PANTHER" id="PTHR42765:SF1">
    <property type="entry name" value="ISOLEUCINE--TRNA LIGASE, MITOCHONDRIAL"/>
    <property type="match status" value="1"/>
</dbReference>